<dbReference type="InterPro" id="IPR024858">
    <property type="entry name" value="GOLGA"/>
</dbReference>
<sequence>LQLKEYWQRNSPGVPARVKRNRKTNGSVPETATSGGCHLPGDSATGIGGEGPTSSAPLKDLESPCQELAVVLDSRSVKISQLKNTIKSLVRVQWGPLIPCCQSWAPVSPWGPEERGSGPLVPRTNRDLGCPDLTWRDPRARTMAVLLLPSLLTVSSPHTPAQVLATHALGLWPLGEVRA</sequence>
<dbReference type="GO" id="GO:0005801">
    <property type="term" value="C:cis-Golgi network"/>
    <property type="evidence" value="ECO:0007669"/>
    <property type="project" value="TreeGrafter"/>
</dbReference>
<feature type="region of interest" description="Disordered" evidence="1">
    <location>
        <begin position="9"/>
        <end position="55"/>
    </location>
</feature>
<reference evidence="2" key="2">
    <citation type="submission" date="2025-08" db="UniProtKB">
        <authorList>
            <consortium name="Ensembl"/>
        </authorList>
    </citation>
    <scope>IDENTIFICATION</scope>
</reference>
<organism evidence="2 3">
    <name type="scientific">Papio anubis</name>
    <name type="common">Olive baboon</name>
    <dbReference type="NCBI Taxonomy" id="9555"/>
    <lineage>
        <taxon>Eukaryota</taxon>
        <taxon>Metazoa</taxon>
        <taxon>Chordata</taxon>
        <taxon>Craniata</taxon>
        <taxon>Vertebrata</taxon>
        <taxon>Euteleostomi</taxon>
        <taxon>Mammalia</taxon>
        <taxon>Eutheria</taxon>
        <taxon>Euarchontoglires</taxon>
        <taxon>Primates</taxon>
        <taxon>Haplorrhini</taxon>
        <taxon>Catarrhini</taxon>
        <taxon>Cercopithecidae</taxon>
        <taxon>Cercopithecinae</taxon>
        <taxon>Papio</taxon>
    </lineage>
</organism>
<dbReference type="Ensembl" id="ENSPANT00000069366.1">
    <property type="protein sequence ID" value="ENSPANP00000050275.1"/>
    <property type="gene ID" value="ENSPANG00000040815.1"/>
</dbReference>
<accession>A0A8I5NAQ1</accession>
<reference evidence="2 3" key="1">
    <citation type="submission" date="2012-03" db="EMBL/GenBank/DDBJ databases">
        <title>Whole Genome Assembly of Papio anubis.</title>
        <authorList>
            <person name="Liu Y.L."/>
            <person name="Abraham K.A."/>
            <person name="Akbar H.A."/>
            <person name="Ali S.A."/>
            <person name="Anosike U.A."/>
            <person name="Aqrawi P.A."/>
            <person name="Arias F.A."/>
            <person name="Attaway T.A."/>
            <person name="Awwad R.A."/>
            <person name="Babu C.B."/>
            <person name="Bandaranaike D.B."/>
            <person name="Battles P.B."/>
            <person name="Bell A.B."/>
            <person name="Beltran B.B."/>
            <person name="Berhane-Mersha D.B."/>
            <person name="Bess C.B."/>
            <person name="Bickham C.B."/>
            <person name="Bolden T.B."/>
            <person name="Carter K.C."/>
            <person name="Chau D.C."/>
            <person name="Chavez A.C."/>
            <person name="Clerc-Blankenburg K.C."/>
            <person name="Coyle M.C."/>
            <person name="Dao M.D."/>
            <person name="Davila M.L.D."/>
            <person name="Davy-Carroll L.D."/>
            <person name="Denson S.D."/>
            <person name="Dinh H.D."/>
            <person name="Fernandez S.F."/>
            <person name="Fernando P.F."/>
            <person name="Forbes L.F."/>
            <person name="Francis C.F."/>
            <person name="Francisco L.F."/>
            <person name="Fu Q.F."/>
            <person name="Garcia-Iii R.G."/>
            <person name="Garrett T.G."/>
            <person name="Gross S.G."/>
            <person name="Gubbala S.G."/>
            <person name="Hirani K.H."/>
            <person name="Hogues M.H."/>
            <person name="Hollins B.H."/>
            <person name="Jackson L.J."/>
            <person name="Javaid M.J."/>
            <person name="Jhangiani S.J."/>
            <person name="Johnson A.J."/>
            <person name="Johnson B.J."/>
            <person name="Jones J.J."/>
            <person name="Joshi V.J."/>
            <person name="Kalu J.K."/>
            <person name="Khan N.K."/>
            <person name="Korchina V.K."/>
            <person name="Kovar C.K."/>
            <person name="Lago L.L."/>
            <person name="Lara F.L."/>
            <person name="Le T.-K.L."/>
            <person name="Lee S.L."/>
            <person name="Legall-Iii F.L."/>
            <person name="Lemon S.L."/>
            <person name="Liu J.L."/>
            <person name="Liu Y.-S.L."/>
            <person name="Liyanage D.L."/>
            <person name="Lopez J.L."/>
            <person name="Lorensuhewa L.L."/>
            <person name="Mata R.M."/>
            <person name="Mathew T.M."/>
            <person name="Mercado C.M."/>
            <person name="Mercado I.M."/>
            <person name="Morales K.M."/>
            <person name="Morgan M.M."/>
            <person name="Munidasa M.M."/>
            <person name="Ngo D.N."/>
            <person name="Nguyen L.N."/>
            <person name="Nguyen T.N."/>
            <person name="Nguyen N.N."/>
            <person name="Obregon M.O."/>
            <person name="Okwuonu G.O."/>
            <person name="Ongeri F.O."/>
            <person name="Onwere C.O."/>
            <person name="Osifeso I.O."/>
            <person name="Parra A.P."/>
            <person name="Patil S.P."/>
            <person name="Perez A.P."/>
            <person name="Perez Y.P."/>
            <person name="Pham C.P."/>
            <person name="Pu L.-L.P."/>
            <person name="Puazo M.P."/>
            <person name="Quiroz J.Q."/>
            <person name="Rouhana J.R."/>
            <person name="Ruiz M.R."/>
            <person name="Ruiz S.-J.R."/>
            <person name="Saada N.S."/>
            <person name="Santibanez J.S."/>
            <person name="Scheel M.S."/>
            <person name="Schneider B.S."/>
            <person name="Simmons D.S."/>
            <person name="Sisson I.S."/>
            <person name="Tang L.-Y.T."/>
            <person name="Thornton R.T."/>
            <person name="Tisius J.T."/>
            <person name="Toledanes G.T."/>
            <person name="Trejos Z.T."/>
            <person name="Usmani K.U."/>
            <person name="Varghese R.V."/>
            <person name="Vattathil S.V."/>
            <person name="Vee V.V."/>
            <person name="Walker D.W."/>
            <person name="Weissenberger G.W."/>
            <person name="White C.W."/>
            <person name="Williams A.W."/>
            <person name="Woodworth J.W."/>
            <person name="Wright R.W."/>
            <person name="Zhu Y.Z."/>
            <person name="Han Y.H."/>
            <person name="Newsham I.N."/>
            <person name="Nazareth L.N."/>
            <person name="Worley K.W."/>
            <person name="Muzny D.M."/>
            <person name="Rogers J.R."/>
            <person name="Gibbs R.G."/>
        </authorList>
    </citation>
    <scope>NUCLEOTIDE SEQUENCE [LARGE SCALE GENOMIC DNA]</scope>
</reference>
<dbReference type="PANTHER" id="PTHR10881:SF62">
    <property type="entry name" value="GOLGIN SUBFAMILY A MEMBER 8H-RELATED"/>
    <property type="match status" value="1"/>
</dbReference>
<proteinExistence type="predicted"/>
<dbReference type="AlphaFoldDB" id="A0A8I5NAQ1"/>
<evidence type="ECO:0000313" key="2">
    <source>
        <dbReference type="Ensembl" id="ENSPANP00000050275.1"/>
    </source>
</evidence>
<name>A0A8I5NAQ1_PAPAN</name>
<dbReference type="GO" id="GO:0000137">
    <property type="term" value="C:Golgi cis cisterna"/>
    <property type="evidence" value="ECO:0007669"/>
    <property type="project" value="TreeGrafter"/>
</dbReference>
<dbReference type="GeneTree" id="ENSGT00530000062932"/>
<feature type="compositionally biased region" description="Polar residues" evidence="1">
    <location>
        <begin position="24"/>
        <end position="34"/>
    </location>
</feature>
<protein>
    <submittedName>
        <fullName evidence="2">Uncharacterized protein</fullName>
    </submittedName>
</protein>
<evidence type="ECO:0000313" key="3">
    <source>
        <dbReference type="Proteomes" id="UP000028761"/>
    </source>
</evidence>
<dbReference type="Proteomes" id="UP000028761">
    <property type="component" value="Chromosome 7"/>
</dbReference>
<reference evidence="2" key="3">
    <citation type="submission" date="2025-09" db="UniProtKB">
        <authorList>
            <consortium name="Ensembl"/>
        </authorList>
    </citation>
    <scope>IDENTIFICATION</scope>
</reference>
<dbReference type="PANTHER" id="PTHR10881">
    <property type="entry name" value="GOLGIN SUBFAMILY A MEMBER-RELATED"/>
    <property type="match status" value="1"/>
</dbReference>
<dbReference type="GO" id="GO:0032580">
    <property type="term" value="C:Golgi cisterna membrane"/>
    <property type="evidence" value="ECO:0007669"/>
    <property type="project" value="TreeGrafter"/>
</dbReference>
<evidence type="ECO:0000256" key="1">
    <source>
        <dbReference type="SAM" id="MobiDB-lite"/>
    </source>
</evidence>
<keyword evidence="3" id="KW-1185">Reference proteome</keyword>
<dbReference type="GO" id="GO:0007030">
    <property type="term" value="P:Golgi organization"/>
    <property type="evidence" value="ECO:0007669"/>
    <property type="project" value="TreeGrafter"/>
</dbReference>